<accession>A0A835D838</accession>
<evidence type="ECO:0000313" key="1">
    <source>
        <dbReference type="EMBL" id="KAF8390544.1"/>
    </source>
</evidence>
<proteinExistence type="predicted"/>
<comment type="caution">
    <text evidence="1">The sequence shown here is derived from an EMBL/GenBank/DDBJ whole genome shotgun (WGS) entry which is preliminary data.</text>
</comment>
<evidence type="ECO:0000313" key="2">
    <source>
        <dbReference type="Proteomes" id="UP000655225"/>
    </source>
</evidence>
<organism evidence="1 2">
    <name type="scientific">Tetracentron sinense</name>
    <name type="common">Spur-leaf</name>
    <dbReference type="NCBI Taxonomy" id="13715"/>
    <lineage>
        <taxon>Eukaryota</taxon>
        <taxon>Viridiplantae</taxon>
        <taxon>Streptophyta</taxon>
        <taxon>Embryophyta</taxon>
        <taxon>Tracheophyta</taxon>
        <taxon>Spermatophyta</taxon>
        <taxon>Magnoliopsida</taxon>
        <taxon>Trochodendrales</taxon>
        <taxon>Trochodendraceae</taxon>
        <taxon>Tetracentron</taxon>
    </lineage>
</organism>
<keyword evidence="2" id="KW-1185">Reference proteome</keyword>
<sequence length="176" mass="19467">MAMPPGLYRLCWGNANPLRYSSESHPSRSIFEDMVQSTSVESARRLVGMCSASSELTLVVPFRLVIHSITSRCTIMSYSVICFAGLFMLTTNAYEVMMDQLKASSLEQLHGSKLMKGYCMNAIISHSNCNALCFSIDGQTIFPGHVDGNLRLLEIQTGKLRSEVAAHTHGNLRIDE</sequence>
<dbReference type="Gene3D" id="2.130.10.10">
    <property type="entry name" value="YVTN repeat-like/Quinoprotein amine dehydrogenase"/>
    <property type="match status" value="1"/>
</dbReference>
<name>A0A835D838_TETSI</name>
<dbReference type="SUPFAM" id="SSF50998">
    <property type="entry name" value="Quinoprotein alcohol dehydrogenase-like"/>
    <property type="match status" value="1"/>
</dbReference>
<dbReference type="AlphaFoldDB" id="A0A835D838"/>
<dbReference type="InterPro" id="IPR011047">
    <property type="entry name" value="Quinoprotein_ADH-like_sf"/>
</dbReference>
<dbReference type="OrthoDB" id="538223at2759"/>
<dbReference type="Proteomes" id="UP000655225">
    <property type="component" value="Unassembled WGS sequence"/>
</dbReference>
<protein>
    <submittedName>
        <fullName evidence="1">Uncharacterized protein</fullName>
    </submittedName>
</protein>
<gene>
    <name evidence="1" type="ORF">HHK36_025071</name>
</gene>
<dbReference type="InterPro" id="IPR015943">
    <property type="entry name" value="WD40/YVTN_repeat-like_dom_sf"/>
</dbReference>
<dbReference type="EMBL" id="JABCRI010000018">
    <property type="protein sequence ID" value="KAF8390544.1"/>
    <property type="molecule type" value="Genomic_DNA"/>
</dbReference>
<reference evidence="1 2" key="1">
    <citation type="submission" date="2020-04" db="EMBL/GenBank/DDBJ databases">
        <title>Plant Genome Project.</title>
        <authorList>
            <person name="Zhang R.-G."/>
        </authorList>
    </citation>
    <scope>NUCLEOTIDE SEQUENCE [LARGE SCALE GENOMIC DNA]</scope>
    <source>
        <strain evidence="1">YNK0</strain>
        <tissue evidence="1">Leaf</tissue>
    </source>
</reference>